<dbReference type="EMBL" id="HBHX01063345">
    <property type="protein sequence ID" value="CAE0143853.1"/>
    <property type="molecule type" value="Transcribed_RNA"/>
</dbReference>
<protein>
    <submittedName>
        <fullName evidence="3">Uncharacterized protein</fullName>
    </submittedName>
</protein>
<feature type="region of interest" description="Disordered" evidence="2">
    <location>
        <begin position="1"/>
        <end position="26"/>
    </location>
</feature>
<dbReference type="AlphaFoldDB" id="A0A7S3BUU4"/>
<feature type="coiled-coil region" evidence="1">
    <location>
        <begin position="29"/>
        <end position="56"/>
    </location>
</feature>
<accession>A0A7S3BUU4</accession>
<name>A0A7S3BUU4_9EUKA</name>
<reference evidence="3" key="1">
    <citation type="submission" date="2021-01" db="EMBL/GenBank/DDBJ databases">
        <authorList>
            <person name="Corre E."/>
            <person name="Pelletier E."/>
            <person name="Niang G."/>
            <person name="Scheremetjew M."/>
            <person name="Finn R."/>
            <person name="Kale V."/>
            <person name="Holt S."/>
            <person name="Cochrane G."/>
            <person name="Meng A."/>
            <person name="Brown T."/>
            <person name="Cohen L."/>
        </authorList>
    </citation>
    <scope>NUCLEOTIDE SEQUENCE</scope>
    <source>
        <strain evidence="3">CCMP281</strain>
    </source>
</reference>
<proteinExistence type="predicted"/>
<keyword evidence="1" id="KW-0175">Coiled coil</keyword>
<organism evidence="3">
    <name type="scientific">Haptolina ericina</name>
    <dbReference type="NCBI Taxonomy" id="156174"/>
    <lineage>
        <taxon>Eukaryota</taxon>
        <taxon>Haptista</taxon>
        <taxon>Haptophyta</taxon>
        <taxon>Prymnesiophyceae</taxon>
        <taxon>Prymnesiales</taxon>
        <taxon>Prymnesiaceae</taxon>
        <taxon>Haptolina</taxon>
    </lineage>
</organism>
<evidence type="ECO:0000313" key="3">
    <source>
        <dbReference type="EMBL" id="CAE0143853.1"/>
    </source>
</evidence>
<evidence type="ECO:0000256" key="2">
    <source>
        <dbReference type="SAM" id="MobiDB-lite"/>
    </source>
</evidence>
<gene>
    <name evidence="3" type="ORF">HERI1096_LOCUS35036</name>
</gene>
<sequence>MAAPISLTTAQTTTRRQSGASSRHSGHLINDAKAKRAEAEATLAAATAVLAAASEDAQPAAAAELEAAQAAALKVTAETKGAIESDGLSNAIIRAHTKLIEYHGKVGYDSLGYGPKLAISEAIESGAMLNPGTRELVLYLAMHRPSPSVAKADKVGWEAPGRYIYAYYDTSKFTRFAVPEATSFKGCQSHHRFIGLSSDRRAAEQDGPLRVSKLFCACDPCLLLKTEDCLLQSLVGRVFRAQAPLAKGVQVRGPQLVSLEAFADSLDAKLLVAICVDESEVEVEGPYWLALLSGAAFVLDEDTWHSGQQYRKGWIVAPGRWYKLKQRSERGYELLPEEVLLVVNHMIFLKGLSFTGSQSGPQGRELRPNPGGPIAAGRAKGSGLSFFSEDSHNMILDALGINDAADGSQ</sequence>
<evidence type="ECO:0000256" key="1">
    <source>
        <dbReference type="SAM" id="Coils"/>
    </source>
</evidence>
<feature type="compositionally biased region" description="Polar residues" evidence="2">
    <location>
        <begin position="1"/>
        <end position="23"/>
    </location>
</feature>